<dbReference type="SMART" id="SM00387">
    <property type="entry name" value="HATPase_c"/>
    <property type="match status" value="1"/>
</dbReference>
<evidence type="ECO:0000313" key="22">
    <source>
        <dbReference type="Proteomes" id="UP000494249"/>
    </source>
</evidence>
<dbReference type="RefSeq" id="WP_035484581.1">
    <property type="nucleotide sequence ID" value="NZ_CADFGL010000003.1"/>
</dbReference>
<dbReference type="InterPro" id="IPR005467">
    <property type="entry name" value="His_kinase_dom"/>
</dbReference>
<proteinExistence type="predicted"/>
<comment type="catalytic activity">
    <reaction evidence="1">
        <text>ATP + protein L-histidine = ADP + protein N-phospho-L-histidine.</text>
        <dbReference type="EC" id="2.7.13.3"/>
    </reaction>
</comment>
<dbReference type="AlphaFoldDB" id="A0A6J5A2W1"/>
<dbReference type="PANTHER" id="PTHR45339:SF1">
    <property type="entry name" value="HYBRID SIGNAL TRANSDUCTION HISTIDINE KINASE J"/>
    <property type="match status" value="1"/>
</dbReference>
<keyword evidence="11" id="KW-0902">Two-component regulatory system</keyword>
<dbReference type="PROSITE" id="PS50110">
    <property type="entry name" value="RESPONSE_REGULATORY"/>
    <property type="match status" value="1"/>
</dbReference>
<evidence type="ECO:0000256" key="9">
    <source>
        <dbReference type="ARBA" id="ARBA00022840"/>
    </source>
</evidence>
<feature type="domain" description="Histidine kinase" evidence="19">
    <location>
        <begin position="567"/>
        <end position="788"/>
    </location>
</feature>
<sequence>MQKILDRTQESLAQAFASLANNAQRQRRVYLATIGSLMLMVVVFALVLAAVAALKQLEYRRTFASQNATDLSLLLHREESFLRRAELTLDYYDSATDVRRAPEAVERSIAQTGAARGNVERVDAAFDIVVGQATRTAWDAESGDKLGRLYEAAQSTLVTQQAFELAQRATLIGLHEDYAVIVPSLAGADTDAHAEAPPTAPAALQEAVIGTLRETIERELQLQTGKRAPAKGERVWVGPYRDPLRNAPVVSAVSAYYEGDTPVTLISASIPLDVLAARVAPPGGAGATLLMAPDRRILASSAALDAQTGAMLQQTVAATAPHVFHFGRQGAIFHEPLMPGFGSLVGYVPWSALALAMGWQLGVIGGLTLLVLLAIVLTARCFGLRLLRNAFAETSRALESETLNHILVSATPVGLCIVRQSDHSILTANTLATELLHSKPGTSRLPQHIAAAFLAEAPKRASADAFARVAAFVAPAAPVPPAQLGNPGHPTPAELSQPQASAGSNEADAAQVQFLQFTYAPARYAGEDVLFCAIFDVTAQHALEQELRHAQQTSEAMMRARTNFFAAMSHEIRTPLNALLGNLELFARTPGLEAHAQRLASLNVAGDALRRVVNDILDFSKIDAGEMLLVRAPFALLDAFETIALSYASMAGDRPVRFYSLLSPTLERTVIGDRMRVAQVINNLLSNAFKFTSSGKITLQAELVDNAQGEPVLHCRVCDSGPGMSDELITRLFKPFAQGEAGASRGAGSTGLGLVICARLCALMGGTISAESVVGVGSVFNVSIPLAATAEEKPAPKAAERGPLLALFHDRQVVDLLGRWLEHFGWRAHVVSTLADAQAWLRTHHPKALIVSGAYDLDTIAGLRALQPVNAVWITQGGPERPQARGEGVLEVTEFSGTAVRAAIELAADGVPVAGAAFATSHKASGATAPLAVHPALRGLRVLVAEDNPLIQSLIAEQLGTLGCVPAIAADGEQALGLFETRSFDVVLTDIHMPAMDGYALLAALRKLDPQLPVLAFSAVAEDQDAQSWRERGFSGHVSKPASLSELEAALAAVAPAPEDRAAPVAEPAPASAAPGNTLAADDKARYTAMLKEHLKNDLPRLLAIVDEEDRQALAGWAHSASGAFVIVQEPRFVDACRQLQRLCNDSASWTTEMDERAVSLHEALCDHYGVDEESAR</sequence>
<evidence type="ECO:0000256" key="3">
    <source>
        <dbReference type="ARBA" id="ARBA00012438"/>
    </source>
</evidence>
<dbReference type="FunFam" id="3.30.565.10:FF:000010">
    <property type="entry name" value="Sensor histidine kinase RcsC"/>
    <property type="match status" value="1"/>
</dbReference>
<dbReference type="InterPro" id="IPR003661">
    <property type="entry name" value="HisK_dim/P_dom"/>
</dbReference>
<dbReference type="InterPro" id="IPR001789">
    <property type="entry name" value="Sig_transdc_resp-reg_receiver"/>
</dbReference>
<keyword evidence="12" id="KW-0843">Virulence</keyword>
<dbReference type="PANTHER" id="PTHR45339">
    <property type="entry name" value="HYBRID SIGNAL TRANSDUCTION HISTIDINE KINASE J"/>
    <property type="match status" value="1"/>
</dbReference>
<dbReference type="CDD" id="cd16922">
    <property type="entry name" value="HATPase_EvgS-ArcB-TorS-like"/>
    <property type="match status" value="1"/>
</dbReference>
<evidence type="ECO:0000256" key="16">
    <source>
        <dbReference type="PROSITE-ProRule" id="PRU00169"/>
    </source>
</evidence>
<dbReference type="SUPFAM" id="SSF47226">
    <property type="entry name" value="Histidine-containing phosphotransfer domain, HPT domain"/>
    <property type="match status" value="1"/>
</dbReference>
<dbReference type="Proteomes" id="UP000494249">
    <property type="component" value="Unassembled WGS sequence"/>
</dbReference>
<feature type="transmembrane region" description="Helical" evidence="18">
    <location>
        <begin position="29"/>
        <end position="54"/>
    </location>
</feature>
<dbReference type="CDD" id="cd00082">
    <property type="entry name" value="HisKA"/>
    <property type="match status" value="1"/>
</dbReference>
<feature type="region of interest" description="Disordered" evidence="17">
    <location>
        <begin position="481"/>
        <end position="503"/>
    </location>
</feature>
<dbReference type="GO" id="GO:0005524">
    <property type="term" value="F:ATP binding"/>
    <property type="evidence" value="ECO:0007669"/>
    <property type="project" value="UniProtKB-KW"/>
</dbReference>
<evidence type="ECO:0000259" key="20">
    <source>
        <dbReference type="PROSITE" id="PS50110"/>
    </source>
</evidence>
<evidence type="ECO:0000256" key="6">
    <source>
        <dbReference type="ARBA" id="ARBA00022692"/>
    </source>
</evidence>
<comment type="function">
    <text evidence="14">Member of the two-component regulatory system BvgS/BvgA. Phosphorylates BvgA via a four-step phosphorelay in response to environmental signals.</text>
</comment>
<evidence type="ECO:0000256" key="5">
    <source>
        <dbReference type="ARBA" id="ARBA00022553"/>
    </source>
</evidence>
<evidence type="ECO:0000256" key="7">
    <source>
        <dbReference type="ARBA" id="ARBA00022729"/>
    </source>
</evidence>
<dbReference type="SMART" id="SM00448">
    <property type="entry name" value="REC"/>
    <property type="match status" value="1"/>
</dbReference>
<evidence type="ECO:0000259" key="19">
    <source>
        <dbReference type="PROSITE" id="PS50109"/>
    </source>
</evidence>
<dbReference type="InterPro" id="IPR011006">
    <property type="entry name" value="CheY-like_superfamily"/>
</dbReference>
<keyword evidence="6 18" id="KW-0812">Transmembrane</keyword>
<evidence type="ECO:0000256" key="8">
    <source>
        <dbReference type="ARBA" id="ARBA00022741"/>
    </source>
</evidence>
<dbReference type="Gene3D" id="3.30.450.20">
    <property type="entry name" value="PAS domain"/>
    <property type="match status" value="1"/>
</dbReference>
<dbReference type="Pfam" id="PF02518">
    <property type="entry name" value="HATPase_c"/>
    <property type="match status" value="1"/>
</dbReference>
<keyword evidence="9" id="KW-0067">ATP-binding</keyword>
<dbReference type="SMART" id="SM00388">
    <property type="entry name" value="HisKA"/>
    <property type="match status" value="1"/>
</dbReference>
<keyword evidence="10 18" id="KW-1133">Transmembrane helix</keyword>
<evidence type="ECO:0000256" key="17">
    <source>
        <dbReference type="SAM" id="MobiDB-lite"/>
    </source>
</evidence>
<evidence type="ECO:0000256" key="11">
    <source>
        <dbReference type="ARBA" id="ARBA00023012"/>
    </source>
</evidence>
<reference evidence="21 22" key="1">
    <citation type="submission" date="2020-04" db="EMBL/GenBank/DDBJ databases">
        <authorList>
            <person name="De Canck E."/>
        </authorList>
    </citation>
    <scope>NUCLEOTIDE SEQUENCE [LARGE SCALE GENOMIC DNA]</scope>
    <source>
        <strain evidence="21 22">LMG 22037</strain>
    </source>
</reference>
<accession>A0A6J5A2W1</accession>
<dbReference type="InterPro" id="IPR036641">
    <property type="entry name" value="HPT_dom_sf"/>
</dbReference>
<feature type="transmembrane region" description="Helical" evidence="18">
    <location>
        <begin position="363"/>
        <end position="387"/>
    </location>
</feature>
<feature type="compositionally biased region" description="Polar residues" evidence="17">
    <location>
        <begin position="494"/>
        <end position="503"/>
    </location>
</feature>
<dbReference type="PRINTS" id="PR00344">
    <property type="entry name" value="BCTRLSENSOR"/>
</dbReference>
<dbReference type="Pfam" id="PF00512">
    <property type="entry name" value="HisKA"/>
    <property type="match status" value="1"/>
</dbReference>
<evidence type="ECO:0000313" key="21">
    <source>
        <dbReference type="EMBL" id="CAB3649156.1"/>
    </source>
</evidence>
<comment type="subcellular location">
    <subcellularLocation>
        <location evidence="2">Cell membrane</location>
        <topology evidence="2">Multi-pass membrane protein</topology>
    </subcellularLocation>
</comment>
<evidence type="ECO:0000256" key="10">
    <source>
        <dbReference type="ARBA" id="ARBA00022989"/>
    </source>
</evidence>
<evidence type="ECO:0000256" key="4">
    <source>
        <dbReference type="ARBA" id="ARBA00022475"/>
    </source>
</evidence>
<dbReference type="InterPro" id="IPR036097">
    <property type="entry name" value="HisK_dim/P_sf"/>
</dbReference>
<feature type="domain" description="Response regulatory" evidence="20">
    <location>
        <begin position="941"/>
        <end position="1055"/>
    </location>
</feature>
<organism evidence="21 22">
    <name type="scientific">Paraburkholderia phenoliruptrix</name>
    <dbReference type="NCBI Taxonomy" id="252970"/>
    <lineage>
        <taxon>Bacteria</taxon>
        <taxon>Pseudomonadati</taxon>
        <taxon>Pseudomonadota</taxon>
        <taxon>Betaproteobacteria</taxon>
        <taxon>Burkholderiales</taxon>
        <taxon>Burkholderiaceae</taxon>
        <taxon>Paraburkholderia</taxon>
    </lineage>
</organism>
<dbReference type="Gene3D" id="3.30.565.10">
    <property type="entry name" value="Histidine kinase-like ATPase, C-terminal domain"/>
    <property type="match status" value="1"/>
</dbReference>
<dbReference type="SUPFAM" id="SSF55874">
    <property type="entry name" value="ATPase domain of HSP90 chaperone/DNA topoisomerase II/histidine kinase"/>
    <property type="match status" value="1"/>
</dbReference>
<evidence type="ECO:0000256" key="2">
    <source>
        <dbReference type="ARBA" id="ARBA00004651"/>
    </source>
</evidence>
<dbReference type="Pfam" id="PF00072">
    <property type="entry name" value="Response_reg"/>
    <property type="match status" value="1"/>
</dbReference>
<keyword evidence="5 16" id="KW-0597">Phosphoprotein</keyword>
<evidence type="ECO:0000256" key="15">
    <source>
        <dbReference type="ARBA" id="ARBA00070152"/>
    </source>
</evidence>
<dbReference type="SUPFAM" id="SSF52172">
    <property type="entry name" value="CheY-like"/>
    <property type="match status" value="1"/>
</dbReference>
<dbReference type="InterPro" id="IPR003594">
    <property type="entry name" value="HATPase_dom"/>
</dbReference>
<dbReference type="Gene3D" id="3.40.50.2300">
    <property type="match status" value="1"/>
</dbReference>
<dbReference type="EC" id="2.7.13.3" evidence="3"/>
<keyword evidence="21" id="KW-0808">Transferase</keyword>
<feature type="modified residue" description="4-aspartylphosphate" evidence="16">
    <location>
        <position position="990"/>
    </location>
</feature>
<keyword evidence="21" id="KW-0418">Kinase</keyword>
<evidence type="ECO:0000256" key="13">
    <source>
        <dbReference type="ARBA" id="ARBA00023136"/>
    </source>
</evidence>
<dbReference type="SUPFAM" id="SSF47384">
    <property type="entry name" value="Homodimeric domain of signal transducing histidine kinase"/>
    <property type="match status" value="1"/>
</dbReference>
<name>A0A6J5A2W1_9BURK</name>
<keyword evidence="4" id="KW-1003">Cell membrane</keyword>
<evidence type="ECO:0000256" key="1">
    <source>
        <dbReference type="ARBA" id="ARBA00000085"/>
    </source>
</evidence>
<gene>
    <name evidence="21" type="primary">rcsC_10</name>
    <name evidence="21" type="ORF">LMG22037_00873</name>
</gene>
<keyword evidence="13 18" id="KW-0472">Membrane</keyword>
<feature type="transmembrane region" description="Helical" evidence="18">
    <location>
        <begin position="337"/>
        <end position="357"/>
    </location>
</feature>
<dbReference type="EMBL" id="CADIKB010000002">
    <property type="protein sequence ID" value="CAB3649156.1"/>
    <property type="molecule type" value="Genomic_DNA"/>
</dbReference>
<evidence type="ECO:0000256" key="12">
    <source>
        <dbReference type="ARBA" id="ARBA00023026"/>
    </source>
</evidence>
<evidence type="ECO:0000256" key="18">
    <source>
        <dbReference type="SAM" id="Phobius"/>
    </source>
</evidence>
<dbReference type="PROSITE" id="PS50109">
    <property type="entry name" value="HIS_KIN"/>
    <property type="match status" value="1"/>
</dbReference>
<dbReference type="GO" id="GO:0005886">
    <property type="term" value="C:plasma membrane"/>
    <property type="evidence" value="ECO:0007669"/>
    <property type="project" value="UniProtKB-SubCell"/>
</dbReference>
<dbReference type="InterPro" id="IPR004358">
    <property type="entry name" value="Sig_transdc_His_kin-like_C"/>
</dbReference>
<keyword evidence="8" id="KW-0547">Nucleotide-binding</keyword>
<keyword evidence="7" id="KW-0732">Signal</keyword>
<dbReference type="Gene3D" id="1.10.287.130">
    <property type="match status" value="1"/>
</dbReference>
<dbReference type="GO" id="GO:0000155">
    <property type="term" value="F:phosphorelay sensor kinase activity"/>
    <property type="evidence" value="ECO:0007669"/>
    <property type="project" value="InterPro"/>
</dbReference>
<dbReference type="InterPro" id="IPR036890">
    <property type="entry name" value="HATPase_C_sf"/>
</dbReference>
<dbReference type="CDD" id="cd17546">
    <property type="entry name" value="REC_hyHK_CKI1_RcsC-like"/>
    <property type="match status" value="1"/>
</dbReference>
<protein>
    <recommendedName>
        <fullName evidence="15">Virulence sensor protein BvgS</fullName>
        <ecNumber evidence="3">2.7.13.3</ecNumber>
    </recommendedName>
</protein>
<evidence type="ECO:0000256" key="14">
    <source>
        <dbReference type="ARBA" id="ARBA00058004"/>
    </source>
</evidence>